<evidence type="ECO:0000313" key="1">
    <source>
        <dbReference type="EMBL" id="NKY53240.1"/>
    </source>
</evidence>
<dbReference type="Proteomes" id="UP000565711">
    <property type="component" value="Unassembled WGS sequence"/>
</dbReference>
<organism evidence="1 2">
    <name type="scientific">Nocardia vermiculata</name>
    <dbReference type="NCBI Taxonomy" id="257274"/>
    <lineage>
        <taxon>Bacteria</taxon>
        <taxon>Bacillati</taxon>
        <taxon>Actinomycetota</taxon>
        <taxon>Actinomycetes</taxon>
        <taxon>Mycobacteriales</taxon>
        <taxon>Nocardiaceae</taxon>
        <taxon>Nocardia</taxon>
    </lineage>
</organism>
<proteinExistence type="predicted"/>
<protein>
    <submittedName>
        <fullName evidence="1">Phosphotransferase</fullName>
    </submittedName>
</protein>
<dbReference type="AlphaFoldDB" id="A0A846Y5Q1"/>
<dbReference type="EMBL" id="JAAXOP010000016">
    <property type="protein sequence ID" value="NKY53240.1"/>
    <property type="molecule type" value="Genomic_DNA"/>
</dbReference>
<accession>A0A846Y5Q1</accession>
<dbReference type="GO" id="GO:0016740">
    <property type="term" value="F:transferase activity"/>
    <property type="evidence" value="ECO:0007669"/>
    <property type="project" value="UniProtKB-KW"/>
</dbReference>
<dbReference type="RefSeq" id="WP_067875134.1">
    <property type="nucleotide sequence ID" value="NZ_JAAXOP010000016.1"/>
</dbReference>
<keyword evidence="2" id="KW-1185">Reference proteome</keyword>
<dbReference type="Gene3D" id="3.90.1200.10">
    <property type="match status" value="1"/>
</dbReference>
<sequence>MSEIPLRGGSINQVVRVGETVRRLPGPRDDFVHHLLVIFEQQGWTGAPRFLGIDGQGREVLSYLGGCTPADSHGHPGHSLEGLTLLARLVRQFHDLTAGTPLAGDQEVVCHNDLSPKNTVYSAAVPDRPIAFIDWDLVAPVAHMCWQYLNLGPDAEVRASADRLQSLCDAYGIDDRDAVVDTILWWQERCRRGIESGAAEGDAAMVALRNTGTVDMVRAAHAWVARHRGQLAAGR</sequence>
<evidence type="ECO:0000313" key="2">
    <source>
        <dbReference type="Proteomes" id="UP000565711"/>
    </source>
</evidence>
<gene>
    <name evidence="1" type="ORF">HGA08_23865</name>
</gene>
<comment type="caution">
    <text evidence="1">The sequence shown here is derived from an EMBL/GenBank/DDBJ whole genome shotgun (WGS) entry which is preliminary data.</text>
</comment>
<dbReference type="SUPFAM" id="SSF56112">
    <property type="entry name" value="Protein kinase-like (PK-like)"/>
    <property type="match status" value="1"/>
</dbReference>
<reference evidence="1 2" key="1">
    <citation type="submission" date="2020-04" db="EMBL/GenBank/DDBJ databases">
        <title>MicrobeNet Type strains.</title>
        <authorList>
            <person name="Nicholson A.C."/>
        </authorList>
    </citation>
    <scope>NUCLEOTIDE SEQUENCE [LARGE SCALE GENOMIC DNA]</scope>
    <source>
        <strain evidence="1 2">JCM 12354</strain>
    </source>
</reference>
<dbReference type="InterPro" id="IPR011009">
    <property type="entry name" value="Kinase-like_dom_sf"/>
</dbReference>
<name>A0A846Y5Q1_9NOCA</name>
<keyword evidence="1" id="KW-0808">Transferase</keyword>